<feature type="compositionally biased region" description="Low complexity" evidence="9">
    <location>
        <begin position="136"/>
        <end position="151"/>
    </location>
</feature>
<feature type="region of interest" description="Disordered" evidence="9">
    <location>
        <begin position="134"/>
        <end position="199"/>
    </location>
</feature>
<accession>L9L6S4</accession>
<dbReference type="Proteomes" id="UP000011518">
    <property type="component" value="Unassembled WGS sequence"/>
</dbReference>
<comment type="subcellular location">
    <subcellularLocation>
        <location evidence="1">Membrane</location>
        <topology evidence="1">Single-pass membrane protein</topology>
    </subcellularLocation>
    <subcellularLocation>
        <location evidence="2">Mitochondrion membrane</location>
    </subcellularLocation>
</comment>
<dbReference type="InParanoid" id="L9L6S4"/>
<dbReference type="EMBL" id="KB320499">
    <property type="protein sequence ID" value="ELW70349.1"/>
    <property type="molecule type" value="Genomic_DNA"/>
</dbReference>
<evidence type="ECO:0000256" key="8">
    <source>
        <dbReference type="ARBA" id="ARBA00023136"/>
    </source>
</evidence>
<dbReference type="GO" id="GO:0043065">
    <property type="term" value="P:positive regulation of apoptotic process"/>
    <property type="evidence" value="ECO:0007669"/>
    <property type="project" value="InterPro"/>
</dbReference>
<dbReference type="GO" id="GO:0005635">
    <property type="term" value="C:nuclear envelope"/>
    <property type="evidence" value="ECO:0007669"/>
    <property type="project" value="TreeGrafter"/>
</dbReference>
<feature type="compositionally biased region" description="Basic and acidic residues" evidence="9">
    <location>
        <begin position="97"/>
        <end position="107"/>
    </location>
</feature>
<keyword evidence="11" id="KW-1185">Reference proteome</keyword>
<dbReference type="PANTHER" id="PTHR15186">
    <property type="entry name" value="RE48077P"/>
    <property type="match status" value="1"/>
</dbReference>
<dbReference type="GO" id="GO:0005741">
    <property type="term" value="C:mitochondrial outer membrane"/>
    <property type="evidence" value="ECO:0007669"/>
    <property type="project" value="TreeGrafter"/>
</dbReference>
<keyword evidence="4" id="KW-0812">Transmembrane</keyword>
<protein>
    <submittedName>
        <fullName evidence="10">BCL2/adenovirus E1B 19 kDa protein-interacting protein 3-like protein</fullName>
    </submittedName>
</protein>
<feature type="compositionally biased region" description="Basic and acidic residues" evidence="9">
    <location>
        <begin position="152"/>
        <end position="169"/>
    </location>
</feature>
<evidence type="ECO:0000313" key="11">
    <source>
        <dbReference type="Proteomes" id="UP000011518"/>
    </source>
</evidence>
<evidence type="ECO:0000256" key="7">
    <source>
        <dbReference type="ARBA" id="ARBA00023128"/>
    </source>
</evidence>
<dbReference type="STRING" id="246437.L9L6S4"/>
<evidence type="ECO:0000256" key="6">
    <source>
        <dbReference type="ARBA" id="ARBA00022989"/>
    </source>
</evidence>
<organism evidence="10 11">
    <name type="scientific">Tupaia chinensis</name>
    <name type="common">Chinese tree shrew</name>
    <name type="synonym">Tupaia belangeri chinensis</name>
    <dbReference type="NCBI Taxonomy" id="246437"/>
    <lineage>
        <taxon>Eukaryota</taxon>
        <taxon>Metazoa</taxon>
        <taxon>Chordata</taxon>
        <taxon>Craniata</taxon>
        <taxon>Vertebrata</taxon>
        <taxon>Euteleostomi</taxon>
        <taxon>Mammalia</taxon>
        <taxon>Eutheria</taxon>
        <taxon>Euarchontoglires</taxon>
        <taxon>Scandentia</taxon>
        <taxon>Tupaiidae</taxon>
        <taxon>Tupaia</taxon>
    </lineage>
</organism>
<keyword evidence="8" id="KW-0472">Membrane</keyword>
<name>L9L6S4_TUPCH</name>
<reference evidence="11" key="2">
    <citation type="journal article" date="2013" name="Nat. Commun.">
        <title>Genome of the Chinese tree shrew.</title>
        <authorList>
            <person name="Fan Y."/>
            <person name="Huang Z.Y."/>
            <person name="Cao C.C."/>
            <person name="Chen C.S."/>
            <person name="Chen Y.X."/>
            <person name="Fan D.D."/>
            <person name="He J."/>
            <person name="Hou H.L."/>
            <person name="Hu L."/>
            <person name="Hu X.T."/>
            <person name="Jiang X.T."/>
            <person name="Lai R."/>
            <person name="Lang Y.S."/>
            <person name="Liang B."/>
            <person name="Liao S.G."/>
            <person name="Mu D."/>
            <person name="Ma Y.Y."/>
            <person name="Niu Y.Y."/>
            <person name="Sun X.Q."/>
            <person name="Xia J.Q."/>
            <person name="Xiao J."/>
            <person name="Xiong Z.Q."/>
            <person name="Xu L."/>
            <person name="Yang L."/>
            <person name="Zhang Y."/>
            <person name="Zhao W."/>
            <person name="Zhao X.D."/>
            <person name="Zheng Y.T."/>
            <person name="Zhou J.M."/>
            <person name="Zhu Y.B."/>
            <person name="Zhang G.J."/>
            <person name="Wang J."/>
            <person name="Yao Y.G."/>
        </authorList>
    </citation>
    <scope>NUCLEOTIDE SEQUENCE [LARGE SCALE GENOMIC DNA]</scope>
</reference>
<dbReference type="GO" id="GO:0005783">
    <property type="term" value="C:endoplasmic reticulum"/>
    <property type="evidence" value="ECO:0007669"/>
    <property type="project" value="TreeGrafter"/>
</dbReference>
<dbReference type="InterPro" id="IPR010548">
    <property type="entry name" value="BNIP3"/>
</dbReference>
<feature type="region of interest" description="Disordered" evidence="9">
    <location>
        <begin position="90"/>
        <end position="112"/>
    </location>
</feature>
<keyword evidence="7" id="KW-0496">Mitochondrion</keyword>
<keyword evidence="6" id="KW-1133">Transmembrane helix</keyword>
<comment type="similarity">
    <text evidence="3">Belongs to the NIP3 family.</text>
</comment>
<dbReference type="PANTHER" id="PTHR15186:SF3">
    <property type="entry name" value="BCL2_ADENOVIRUS E1B 19 KDA PROTEIN-INTERACTING PROTEIN 3-LIKE"/>
    <property type="match status" value="1"/>
</dbReference>
<dbReference type="GO" id="GO:0051607">
    <property type="term" value="P:defense response to virus"/>
    <property type="evidence" value="ECO:0007669"/>
    <property type="project" value="TreeGrafter"/>
</dbReference>
<evidence type="ECO:0000313" key="10">
    <source>
        <dbReference type="EMBL" id="ELW70349.1"/>
    </source>
</evidence>
<sequence>MLAVVCDFISPETQAKKEGKNKQTNKQTRDQTRLGGEVKTEFGKERAGVAAQEAETVLLWPQLFQPPDHDVSQQLLGGRAASAPRQLPQQFLGGAPHEQHHGNDNGKGKNGSAGARTVVIIHHGDMEKVLLDAQHDSGQSSSRGSSRCDSPSPREDGQITCDVEMHTSGDHSSQSEEEVVEGEKEAVEALKESSHWVWD</sequence>
<evidence type="ECO:0000256" key="9">
    <source>
        <dbReference type="SAM" id="MobiDB-lite"/>
    </source>
</evidence>
<gene>
    <name evidence="10" type="ORF">TREES_T100006288</name>
</gene>
<evidence type="ECO:0000256" key="3">
    <source>
        <dbReference type="ARBA" id="ARBA00007710"/>
    </source>
</evidence>
<proteinExistence type="inferred from homology"/>
<dbReference type="Pfam" id="PF06553">
    <property type="entry name" value="BNIP3"/>
    <property type="match status" value="1"/>
</dbReference>
<evidence type="ECO:0000256" key="1">
    <source>
        <dbReference type="ARBA" id="ARBA00004167"/>
    </source>
</evidence>
<reference evidence="11" key="1">
    <citation type="submission" date="2012-07" db="EMBL/GenBank/DDBJ databases">
        <title>Genome of the Chinese tree shrew, a rising model animal genetically related to primates.</title>
        <authorList>
            <person name="Zhang G."/>
            <person name="Fan Y."/>
            <person name="Yao Y."/>
            <person name="Huang Z."/>
        </authorList>
    </citation>
    <scope>NUCLEOTIDE SEQUENCE [LARGE SCALE GENOMIC DNA]</scope>
</reference>
<evidence type="ECO:0000256" key="4">
    <source>
        <dbReference type="ARBA" id="ARBA00022692"/>
    </source>
</evidence>
<dbReference type="GO" id="GO:0097345">
    <property type="term" value="P:mitochondrial outer membrane permeabilization"/>
    <property type="evidence" value="ECO:0007669"/>
    <property type="project" value="TreeGrafter"/>
</dbReference>
<keyword evidence="5" id="KW-0053">Apoptosis</keyword>
<evidence type="ECO:0000256" key="2">
    <source>
        <dbReference type="ARBA" id="ARBA00004325"/>
    </source>
</evidence>
<evidence type="ECO:0000256" key="5">
    <source>
        <dbReference type="ARBA" id="ARBA00022703"/>
    </source>
</evidence>
<dbReference type="AlphaFoldDB" id="L9L6S4"/>
<feature type="compositionally biased region" description="Basic and acidic residues" evidence="9">
    <location>
        <begin position="181"/>
        <end position="199"/>
    </location>
</feature>
<dbReference type="GO" id="GO:0042802">
    <property type="term" value="F:identical protein binding"/>
    <property type="evidence" value="ECO:0007669"/>
    <property type="project" value="UniProtKB-ARBA"/>
</dbReference>